<proteinExistence type="predicted"/>
<organism evidence="2 3">
    <name type="scientific">Colletotrichum orchidophilum</name>
    <dbReference type="NCBI Taxonomy" id="1209926"/>
    <lineage>
        <taxon>Eukaryota</taxon>
        <taxon>Fungi</taxon>
        <taxon>Dikarya</taxon>
        <taxon>Ascomycota</taxon>
        <taxon>Pezizomycotina</taxon>
        <taxon>Sordariomycetes</taxon>
        <taxon>Hypocreomycetidae</taxon>
        <taxon>Glomerellales</taxon>
        <taxon>Glomerellaceae</taxon>
        <taxon>Colletotrichum</taxon>
    </lineage>
</organism>
<feature type="region of interest" description="Disordered" evidence="1">
    <location>
        <begin position="28"/>
        <end position="47"/>
    </location>
</feature>
<gene>
    <name evidence="2" type="ORF">CORC01_02110</name>
</gene>
<evidence type="ECO:0000313" key="2">
    <source>
        <dbReference type="EMBL" id="OHF02714.1"/>
    </source>
</evidence>
<evidence type="ECO:0000313" key="3">
    <source>
        <dbReference type="Proteomes" id="UP000176998"/>
    </source>
</evidence>
<dbReference type="RefSeq" id="XP_022479853.1">
    <property type="nucleotide sequence ID" value="XM_022613762.1"/>
</dbReference>
<name>A0A1G4BMS9_9PEZI</name>
<dbReference type="EMBL" id="MJBS01000011">
    <property type="protein sequence ID" value="OHF02714.1"/>
    <property type="molecule type" value="Genomic_DNA"/>
</dbReference>
<feature type="non-terminal residue" evidence="2">
    <location>
        <position position="1"/>
    </location>
</feature>
<sequence length="142" mass="15552">PSTCLRTRYCVGAAHRLSHVWGQAQAPAARKDHSSVDPLLAPPQTSSEISATNGREVWRGLVQSTIGGFFFPRARQPSVSLWPVTDRLQRTIVCNRRCSIPAESDGCHLTVTTARPLVRRPVTDGETSNGEDGVVGAIRWMF</sequence>
<accession>A0A1G4BMS9</accession>
<dbReference type="Proteomes" id="UP000176998">
    <property type="component" value="Unassembled WGS sequence"/>
</dbReference>
<keyword evidence="3" id="KW-1185">Reference proteome</keyword>
<dbReference type="AlphaFoldDB" id="A0A1G4BMS9"/>
<dbReference type="GeneID" id="34555272"/>
<protein>
    <submittedName>
        <fullName evidence="2">Uncharacterized protein</fullName>
    </submittedName>
</protein>
<reference evidence="2 3" key="1">
    <citation type="submission" date="2016-09" db="EMBL/GenBank/DDBJ databases">
        <authorList>
            <person name="Capua I."/>
            <person name="De Benedictis P."/>
            <person name="Joannis T."/>
            <person name="Lombin L.H."/>
            <person name="Cattoli G."/>
        </authorList>
    </citation>
    <scope>NUCLEOTIDE SEQUENCE [LARGE SCALE GENOMIC DNA]</scope>
    <source>
        <strain evidence="2 3">IMI 309357</strain>
    </source>
</reference>
<evidence type="ECO:0000256" key="1">
    <source>
        <dbReference type="SAM" id="MobiDB-lite"/>
    </source>
</evidence>
<comment type="caution">
    <text evidence="2">The sequence shown here is derived from an EMBL/GenBank/DDBJ whole genome shotgun (WGS) entry which is preliminary data.</text>
</comment>